<accession>A0A0G4JXJ9</accession>
<name>A0A0G4JXJ9_9GAMM</name>
<dbReference type="EMBL" id="CGIG01000001">
    <property type="protein sequence ID" value="CPR18290.1"/>
    <property type="molecule type" value="Genomic_DNA"/>
</dbReference>
<protein>
    <submittedName>
        <fullName evidence="1">Uncharacterized protein</fullName>
    </submittedName>
</protein>
<evidence type="ECO:0000313" key="2">
    <source>
        <dbReference type="Proteomes" id="UP000044377"/>
    </source>
</evidence>
<sequence>MFCIILHTRIIHLINDMAIPRIDHDVNEKHRFSLSWRRA</sequence>
<gene>
    <name evidence="1" type="ORF">BN1221_03130c</name>
</gene>
<dbReference type="Proteomes" id="UP000044377">
    <property type="component" value="Unassembled WGS sequence"/>
</dbReference>
<reference evidence="2" key="1">
    <citation type="submission" date="2015-01" db="EMBL/GenBank/DDBJ databases">
        <authorList>
            <person name="Paterson Steve"/>
        </authorList>
    </citation>
    <scope>NUCLEOTIDE SEQUENCE [LARGE SCALE GENOMIC DNA]</scope>
    <source>
        <strain evidence="2">OBR1</strain>
    </source>
</reference>
<proteinExistence type="predicted"/>
<evidence type="ECO:0000313" key="1">
    <source>
        <dbReference type="EMBL" id="CPR18290.1"/>
    </source>
</evidence>
<keyword evidence="2" id="KW-1185">Reference proteome</keyword>
<organism evidence="1 2">
    <name type="scientific">Brenneria goodwinii</name>
    <dbReference type="NCBI Taxonomy" id="1109412"/>
    <lineage>
        <taxon>Bacteria</taxon>
        <taxon>Pseudomonadati</taxon>
        <taxon>Pseudomonadota</taxon>
        <taxon>Gammaproteobacteria</taxon>
        <taxon>Enterobacterales</taxon>
        <taxon>Pectobacteriaceae</taxon>
        <taxon>Brenneria</taxon>
    </lineage>
</organism>
<dbReference type="AlphaFoldDB" id="A0A0G4JXJ9"/>